<name>A0A6V8NKX3_9ACTN</name>
<dbReference type="InterPro" id="IPR003615">
    <property type="entry name" value="HNH_nuc"/>
</dbReference>
<protein>
    <recommendedName>
        <fullName evidence="1">HNH nuclease domain-containing protein</fullName>
    </recommendedName>
</protein>
<dbReference type="AlphaFoldDB" id="A0A6V8NKX3"/>
<dbReference type="GO" id="GO:0004519">
    <property type="term" value="F:endonuclease activity"/>
    <property type="evidence" value="ECO:0007669"/>
    <property type="project" value="InterPro"/>
</dbReference>
<gene>
    <name evidence="2" type="ORF">HKBW3S06_00092</name>
</gene>
<dbReference type="InterPro" id="IPR002711">
    <property type="entry name" value="HNH"/>
</dbReference>
<evidence type="ECO:0000313" key="3">
    <source>
        <dbReference type="Proteomes" id="UP000580051"/>
    </source>
</evidence>
<reference evidence="2 3" key="1">
    <citation type="journal article" date="2020" name="Front. Microbiol.">
        <title>Single-cell genomics of novel Actinobacteria with the Wood-Ljungdahl pathway discovered in a serpentinizing system.</title>
        <authorList>
            <person name="Merino N."/>
            <person name="Kawai M."/>
            <person name="Boyd E.S."/>
            <person name="Colman D.R."/>
            <person name="McGlynn S.E."/>
            <person name="Nealson K.H."/>
            <person name="Kurokawa K."/>
            <person name="Hongoh Y."/>
        </authorList>
    </citation>
    <scope>NUCLEOTIDE SEQUENCE [LARGE SCALE GENOMIC DNA]</scope>
    <source>
        <strain evidence="2 3">S06</strain>
    </source>
</reference>
<dbReference type="Gene3D" id="1.10.30.50">
    <property type="match status" value="1"/>
</dbReference>
<proteinExistence type="predicted"/>
<sequence length="593" mass="68643">MPRSLSKIDKMSGDEIKDLKHRLHSFQGGECFLCGRPINLEADETEIDHIVPLADKGPDEEANWALLHSVCNDRKSAQNLNLARILMRFENTKEEYGGALTTAQVLEMHGGSTQQLHVDDRGDSVLVRYECRGSIKEIEAPIIVDPNNLNYRSFFIELPIEVLHHDFELNPRKIINADKLIKEFWRKNPQLHVALCRLQIDTEAKKGDVLLFDGQHKTAAQIFLGNRAVPVRVFLNPDKDRLKEANRRAHKELRQVEFFKSVLDDLGQDIFSQHFRRFLEDETGIPKSEKAFIESLEADTRVEMKRNLYHYLKTTVKNSEDPRNEFFDYVELDQPRSKTWPISYDSVEKTFLRHFIDSSPCEAPVDADYDEENDYPRNTERKNLVILMNIVTDYVLREKFDKSLGIAKLEDRIKKGEVIPDNHLRAYRMFRPAVFVVWCEFLKEAIAMYLIAKGKITNDMRNRNRVLWAQMDGRDWEAIAKMIDKLASHKLWIDRGPVISNAFGQTRPEFFRKLLEEGIIDGIGKILGEPINIQYLFNAAGSDNNCLSDYILAIGLDDFSTAIEKYLFYLHEISDLGPKLLCLFDHEINQLLA</sequence>
<dbReference type="GO" id="GO:0008270">
    <property type="term" value="F:zinc ion binding"/>
    <property type="evidence" value="ECO:0007669"/>
    <property type="project" value="InterPro"/>
</dbReference>
<dbReference type="SMART" id="SM00507">
    <property type="entry name" value="HNHc"/>
    <property type="match status" value="1"/>
</dbReference>
<organism evidence="2 3">
    <name type="scientific">Candidatus Hakubella thermalkaliphila</name>
    <dbReference type="NCBI Taxonomy" id="2754717"/>
    <lineage>
        <taxon>Bacteria</taxon>
        <taxon>Bacillati</taxon>
        <taxon>Actinomycetota</taxon>
        <taxon>Actinomycetota incertae sedis</taxon>
        <taxon>Candidatus Hakubellales</taxon>
        <taxon>Candidatus Hakubellaceae</taxon>
        <taxon>Candidatus Hakubella</taxon>
    </lineage>
</organism>
<dbReference type="GO" id="GO:0003676">
    <property type="term" value="F:nucleic acid binding"/>
    <property type="evidence" value="ECO:0007669"/>
    <property type="project" value="InterPro"/>
</dbReference>
<feature type="domain" description="HNH nuclease" evidence="1">
    <location>
        <begin position="20"/>
        <end position="73"/>
    </location>
</feature>
<evidence type="ECO:0000259" key="1">
    <source>
        <dbReference type="SMART" id="SM00507"/>
    </source>
</evidence>
<dbReference type="CDD" id="cd00085">
    <property type="entry name" value="HNHc"/>
    <property type="match status" value="1"/>
</dbReference>
<dbReference type="Proteomes" id="UP000580051">
    <property type="component" value="Unassembled WGS sequence"/>
</dbReference>
<evidence type="ECO:0000313" key="2">
    <source>
        <dbReference type="EMBL" id="GFP20865.1"/>
    </source>
</evidence>
<dbReference type="SUPFAM" id="SSF54060">
    <property type="entry name" value="His-Me finger endonucleases"/>
    <property type="match status" value="1"/>
</dbReference>
<dbReference type="InterPro" id="IPR044925">
    <property type="entry name" value="His-Me_finger_sf"/>
</dbReference>
<dbReference type="Pfam" id="PF01844">
    <property type="entry name" value="HNH"/>
    <property type="match status" value="1"/>
</dbReference>
<dbReference type="EMBL" id="BLRV01000005">
    <property type="protein sequence ID" value="GFP20865.1"/>
    <property type="molecule type" value="Genomic_DNA"/>
</dbReference>
<accession>A0A6V8NKX3</accession>
<comment type="caution">
    <text evidence="2">The sequence shown here is derived from an EMBL/GenBank/DDBJ whole genome shotgun (WGS) entry which is preliminary data.</text>
</comment>